<protein>
    <recommendedName>
        <fullName evidence="4">Methionine aminopeptidase</fullName>
    </recommendedName>
</protein>
<evidence type="ECO:0008006" key="4">
    <source>
        <dbReference type="Google" id="ProtNLM"/>
    </source>
</evidence>
<reference evidence="2 3" key="1">
    <citation type="submission" date="2018-08" db="EMBL/GenBank/DDBJ databases">
        <title>Microbacterium oxydans strain HG3.</title>
        <authorList>
            <person name="ORTET P."/>
        </authorList>
    </citation>
    <scope>NUCLEOTIDE SEQUENCE [LARGE SCALE GENOMIC DNA]</scope>
    <source>
        <strain evidence="2 3">HG3</strain>
    </source>
</reference>
<proteinExistence type="predicted"/>
<name>A0A3S9WK12_9MICO</name>
<dbReference type="EMBL" id="CP031422">
    <property type="protein sequence ID" value="AZS40422.1"/>
    <property type="molecule type" value="Genomic_DNA"/>
</dbReference>
<feature type="compositionally biased region" description="Basic and acidic residues" evidence="1">
    <location>
        <begin position="47"/>
        <end position="62"/>
    </location>
</feature>
<dbReference type="Proteomes" id="UP000274841">
    <property type="component" value="Chromosome"/>
</dbReference>
<gene>
    <name evidence="2" type="ORF">CVS54_01752</name>
</gene>
<evidence type="ECO:0000313" key="2">
    <source>
        <dbReference type="EMBL" id="AZS40422.1"/>
    </source>
</evidence>
<accession>A0A3S9WK12</accession>
<dbReference type="KEGG" id="moy:CVS54_01752"/>
<evidence type="ECO:0000256" key="1">
    <source>
        <dbReference type="SAM" id="MobiDB-lite"/>
    </source>
</evidence>
<feature type="region of interest" description="Disordered" evidence="1">
    <location>
        <begin position="47"/>
        <end position="88"/>
    </location>
</feature>
<evidence type="ECO:0000313" key="3">
    <source>
        <dbReference type="Proteomes" id="UP000274841"/>
    </source>
</evidence>
<dbReference type="AlphaFoldDB" id="A0A3S9WK12"/>
<sequence>MTSREEGADMSDGDHKYWYNSTTGEIEFGMISPSIDRIGPFDTEAEARRAPEVVKERSRAWAEEEAGEQGWDVKGSQNTGDAKGQGAE</sequence>
<organism evidence="2 3">
    <name type="scientific">Microbacterium oxydans</name>
    <dbReference type="NCBI Taxonomy" id="82380"/>
    <lineage>
        <taxon>Bacteria</taxon>
        <taxon>Bacillati</taxon>
        <taxon>Actinomycetota</taxon>
        <taxon>Actinomycetes</taxon>
        <taxon>Micrococcales</taxon>
        <taxon>Microbacteriaceae</taxon>
        <taxon>Microbacterium</taxon>
    </lineage>
</organism>